<dbReference type="VEuPathDB" id="FungiDB:EMCG_08949"/>
<keyword evidence="2" id="KW-0812">Transmembrane</keyword>
<sequence>MSSYRHLSNSGVPPTPGDSNLELPEINTHANPEHGSRTSFKNPLLGGGDPVPSQNAMTLSKSPSYVVMSWIWDFCLASVPISFIVLGVFAASLDGDMRSKRGDQIKLATTLVPTIFPIIFAALVGYFFRIYGTFRAERGIRLGTLEQLIGSTSFFSAFQKQVMLRDFGYIGLAIIVVWALSPVGGQAGLRLLSTSLESAPYNTTNWYLSPLSIRDTSLQGESGIQTAGDLVVSIYTSSLMGSETTTGTGMDLWGNVKIPDINSLKAGENPGDWRTVDWNSTVEFTSLLGLPIGRPMSQGNMTFTVTSHHFDVQCVNNIFAEKKDLAALSYNLVNETSGPGHSMLFHLADQLPTMTDEVGGDISSRTKFLFGSRTQLDSNHTWGLANCTLGNLAVDSQVECKSESCRVQAMRPSQRVENSIGLSQIINFTLLFFPTATDYGKEKSTNFLHSATLTERWMNDTSLLFQSGRTDMDLWKLEPNVLSARLELALNSIWEASFATIYRGTPPPKDPARYEALENCTSITSPLYCFAPVEASGVRYIGEVYKCDRTWLAVFLMISLVLQILALASVVLKCFTLAPDILGFVSSNTRDNPHAPVSAGSYQDGLARTRLLKDVTVMLGDVRSAEQVGHISFVAEGGAPIGRLKKGRRYI</sequence>
<feature type="transmembrane region" description="Helical" evidence="2">
    <location>
        <begin position="70"/>
        <end position="91"/>
    </location>
</feature>
<protein>
    <submittedName>
        <fullName evidence="3">Uncharacterized protein</fullName>
    </submittedName>
</protein>
<evidence type="ECO:0000256" key="2">
    <source>
        <dbReference type="SAM" id="Phobius"/>
    </source>
</evidence>
<dbReference type="AlphaFoldDB" id="A0A2B7ZQX8"/>
<evidence type="ECO:0000313" key="4">
    <source>
        <dbReference type="Proteomes" id="UP000226031"/>
    </source>
</evidence>
<gene>
    <name evidence="3" type="ORF">GX50_00752</name>
</gene>
<accession>A0A2B7ZQX8</accession>
<evidence type="ECO:0000313" key="3">
    <source>
        <dbReference type="EMBL" id="PGH36416.1"/>
    </source>
</evidence>
<proteinExistence type="predicted"/>
<evidence type="ECO:0000256" key="1">
    <source>
        <dbReference type="SAM" id="MobiDB-lite"/>
    </source>
</evidence>
<feature type="transmembrane region" description="Helical" evidence="2">
    <location>
        <begin position="111"/>
        <end position="131"/>
    </location>
</feature>
<comment type="caution">
    <text evidence="3">The sequence shown here is derived from an EMBL/GenBank/DDBJ whole genome shotgun (WGS) entry which is preliminary data.</text>
</comment>
<reference evidence="3 4" key="1">
    <citation type="submission" date="2017-10" db="EMBL/GenBank/DDBJ databases">
        <title>Comparative genomics in systemic dimorphic fungi from Ajellomycetaceae.</title>
        <authorList>
            <person name="Munoz J.F."/>
            <person name="Mcewen J.G."/>
            <person name="Clay O.K."/>
            <person name="Cuomo C.A."/>
        </authorList>
    </citation>
    <scope>NUCLEOTIDE SEQUENCE [LARGE SCALE GENOMIC DNA]</scope>
    <source>
        <strain evidence="3 4">UAMH4076</strain>
    </source>
</reference>
<feature type="compositionally biased region" description="Polar residues" evidence="1">
    <location>
        <begin position="1"/>
        <end position="12"/>
    </location>
</feature>
<keyword evidence="2" id="KW-1133">Transmembrane helix</keyword>
<keyword evidence="2" id="KW-0472">Membrane</keyword>
<feature type="transmembrane region" description="Helical" evidence="2">
    <location>
        <begin position="167"/>
        <end position="185"/>
    </location>
</feature>
<feature type="transmembrane region" description="Helical" evidence="2">
    <location>
        <begin position="551"/>
        <end position="572"/>
    </location>
</feature>
<organism evidence="3 4">
    <name type="scientific">[Emmonsia] crescens</name>
    <dbReference type="NCBI Taxonomy" id="73230"/>
    <lineage>
        <taxon>Eukaryota</taxon>
        <taxon>Fungi</taxon>
        <taxon>Dikarya</taxon>
        <taxon>Ascomycota</taxon>
        <taxon>Pezizomycotina</taxon>
        <taxon>Eurotiomycetes</taxon>
        <taxon>Eurotiomycetidae</taxon>
        <taxon>Onygenales</taxon>
        <taxon>Ajellomycetaceae</taxon>
        <taxon>Emergomyces</taxon>
    </lineage>
</organism>
<dbReference type="STRING" id="73230.A0A2B7ZQX8"/>
<dbReference type="EMBL" id="PDND01000008">
    <property type="protein sequence ID" value="PGH36416.1"/>
    <property type="molecule type" value="Genomic_DNA"/>
</dbReference>
<name>A0A2B7ZQX8_9EURO</name>
<dbReference type="Proteomes" id="UP000226031">
    <property type="component" value="Unassembled WGS sequence"/>
</dbReference>
<feature type="region of interest" description="Disordered" evidence="1">
    <location>
        <begin position="1"/>
        <end position="45"/>
    </location>
</feature>
<keyword evidence="4" id="KW-1185">Reference proteome</keyword>